<reference evidence="1" key="1">
    <citation type="thesis" date="2020" institute="ProQuest LLC" country="789 East Eisenhower Parkway, Ann Arbor, MI, USA">
        <title>Comparative Genomics and Chromosome Evolution.</title>
        <authorList>
            <person name="Mudd A.B."/>
        </authorList>
    </citation>
    <scope>NUCLEOTIDE SEQUENCE</scope>
    <source>
        <strain evidence="1">HN-11 Male</strain>
        <tissue evidence="1">Kidney and liver</tissue>
    </source>
</reference>
<comment type="caution">
    <text evidence="1">The sequence shown here is derived from an EMBL/GenBank/DDBJ whole genome shotgun (WGS) entry which is preliminary data.</text>
</comment>
<dbReference type="PANTHER" id="PTHR33395:SF22">
    <property type="entry name" value="REVERSE TRANSCRIPTASE DOMAIN-CONTAINING PROTEIN"/>
    <property type="match status" value="1"/>
</dbReference>
<protein>
    <recommendedName>
        <fullName evidence="3">Reverse transcriptase</fullName>
    </recommendedName>
</protein>
<gene>
    <name evidence="1" type="ORF">GDO78_019677</name>
</gene>
<dbReference type="GO" id="GO:0061343">
    <property type="term" value="P:cell adhesion involved in heart morphogenesis"/>
    <property type="evidence" value="ECO:0007669"/>
    <property type="project" value="TreeGrafter"/>
</dbReference>
<proteinExistence type="predicted"/>
<dbReference type="EMBL" id="WNTK01000430">
    <property type="protein sequence ID" value="KAG9469778.1"/>
    <property type="molecule type" value="Genomic_DNA"/>
</dbReference>
<evidence type="ECO:0000313" key="1">
    <source>
        <dbReference type="EMBL" id="KAG9469778.1"/>
    </source>
</evidence>
<dbReference type="GO" id="GO:0007508">
    <property type="term" value="P:larval heart development"/>
    <property type="evidence" value="ECO:0007669"/>
    <property type="project" value="TreeGrafter"/>
</dbReference>
<dbReference type="OrthoDB" id="416454at2759"/>
<dbReference type="Proteomes" id="UP000770717">
    <property type="component" value="Unassembled WGS sequence"/>
</dbReference>
<accession>A0A8J6EIF3</accession>
<sequence>MIDKPLFLLFMDTIETGIVPLDWCIANVVPIYKKWSRREPGNYRPVSLTSIIGKIFKRFLRDAILEYLQENNGITSHQHGFMRG</sequence>
<keyword evidence="2" id="KW-1185">Reference proteome</keyword>
<evidence type="ECO:0008006" key="3">
    <source>
        <dbReference type="Google" id="ProtNLM"/>
    </source>
</evidence>
<dbReference type="AlphaFoldDB" id="A0A8J6EIF3"/>
<name>A0A8J6EIF3_ELECQ</name>
<evidence type="ECO:0000313" key="2">
    <source>
        <dbReference type="Proteomes" id="UP000770717"/>
    </source>
</evidence>
<dbReference type="PANTHER" id="PTHR33395">
    <property type="entry name" value="TRANSCRIPTASE, PUTATIVE-RELATED-RELATED"/>
    <property type="match status" value="1"/>
</dbReference>
<organism evidence="1 2">
    <name type="scientific">Eleutherodactylus coqui</name>
    <name type="common">Puerto Rican coqui</name>
    <dbReference type="NCBI Taxonomy" id="57060"/>
    <lineage>
        <taxon>Eukaryota</taxon>
        <taxon>Metazoa</taxon>
        <taxon>Chordata</taxon>
        <taxon>Craniata</taxon>
        <taxon>Vertebrata</taxon>
        <taxon>Euteleostomi</taxon>
        <taxon>Amphibia</taxon>
        <taxon>Batrachia</taxon>
        <taxon>Anura</taxon>
        <taxon>Neobatrachia</taxon>
        <taxon>Hyloidea</taxon>
        <taxon>Eleutherodactylidae</taxon>
        <taxon>Eleutherodactylinae</taxon>
        <taxon>Eleutherodactylus</taxon>
        <taxon>Eleutherodactylus</taxon>
    </lineage>
</organism>
<dbReference type="GO" id="GO:0031012">
    <property type="term" value="C:extracellular matrix"/>
    <property type="evidence" value="ECO:0007669"/>
    <property type="project" value="TreeGrafter"/>
</dbReference>